<evidence type="ECO:0000313" key="1">
    <source>
        <dbReference type="EMBL" id="KAF2194714.1"/>
    </source>
</evidence>
<name>A0A6A6ET15_9PEZI</name>
<protein>
    <submittedName>
        <fullName evidence="1">Uncharacterized protein</fullName>
    </submittedName>
</protein>
<dbReference type="AlphaFoldDB" id="A0A6A6ET15"/>
<sequence>MQTNYSNKEACRAVLFARRHRETDPIASPIFRNFSPSELQHYSALIGLDFSTKRSLIYRNLYVELFPRMFPAGQIQLDGLNVYLIGKDLRTLHTRTFFPDTPEARLGTPMTLGIVIRDNVGKWPPREEDLEKAIQASGASKEEVERAMPLRNHSSRDPHFLCCALLSLLIAGNEEGWVMVSYDITAPAYRLIWLDGSVEVHLDLSAVRKVWTRSPKASGSEIACATAASLLLDGEPGSFSAPVICLKHDFPKIVDITPTPPSPVEDHDGSRVEISEDGLYLSSKYVSFDMQATGLAT</sequence>
<reference evidence="1" key="1">
    <citation type="journal article" date="2020" name="Stud. Mycol.">
        <title>101 Dothideomycetes genomes: a test case for predicting lifestyles and emergence of pathogens.</title>
        <authorList>
            <person name="Haridas S."/>
            <person name="Albert R."/>
            <person name="Binder M."/>
            <person name="Bloem J."/>
            <person name="Labutti K."/>
            <person name="Salamov A."/>
            <person name="Andreopoulos B."/>
            <person name="Baker S."/>
            <person name="Barry K."/>
            <person name="Bills G."/>
            <person name="Bluhm B."/>
            <person name="Cannon C."/>
            <person name="Castanera R."/>
            <person name="Culley D."/>
            <person name="Daum C."/>
            <person name="Ezra D."/>
            <person name="Gonzalez J."/>
            <person name="Henrissat B."/>
            <person name="Kuo A."/>
            <person name="Liang C."/>
            <person name="Lipzen A."/>
            <person name="Lutzoni F."/>
            <person name="Magnuson J."/>
            <person name="Mondo S."/>
            <person name="Nolan M."/>
            <person name="Ohm R."/>
            <person name="Pangilinan J."/>
            <person name="Park H.-J."/>
            <person name="Ramirez L."/>
            <person name="Alfaro M."/>
            <person name="Sun H."/>
            <person name="Tritt A."/>
            <person name="Yoshinaga Y."/>
            <person name="Zwiers L.-H."/>
            <person name="Turgeon B."/>
            <person name="Goodwin S."/>
            <person name="Spatafora J."/>
            <person name="Crous P."/>
            <person name="Grigoriev I."/>
        </authorList>
    </citation>
    <scope>NUCLEOTIDE SEQUENCE</scope>
    <source>
        <strain evidence="1">CBS 207.26</strain>
    </source>
</reference>
<dbReference type="Proteomes" id="UP000800200">
    <property type="component" value="Unassembled WGS sequence"/>
</dbReference>
<dbReference type="EMBL" id="ML994611">
    <property type="protein sequence ID" value="KAF2194714.1"/>
    <property type="molecule type" value="Genomic_DNA"/>
</dbReference>
<accession>A0A6A6ET15</accession>
<proteinExistence type="predicted"/>
<evidence type="ECO:0000313" key="2">
    <source>
        <dbReference type="Proteomes" id="UP000800200"/>
    </source>
</evidence>
<organism evidence="1 2">
    <name type="scientific">Zopfia rhizophila CBS 207.26</name>
    <dbReference type="NCBI Taxonomy" id="1314779"/>
    <lineage>
        <taxon>Eukaryota</taxon>
        <taxon>Fungi</taxon>
        <taxon>Dikarya</taxon>
        <taxon>Ascomycota</taxon>
        <taxon>Pezizomycotina</taxon>
        <taxon>Dothideomycetes</taxon>
        <taxon>Dothideomycetes incertae sedis</taxon>
        <taxon>Zopfiaceae</taxon>
        <taxon>Zopfia</taxon>
    </lineage>
</organism>
<keyword evidence="2" id="KW-1185">Reference proteome</keyword>
<gene>
    <name evidence="1" type="ORF">K469DRAFT_686692</name>
</gene>